<evidence type="ECO:0000313" key="2">
    <source>
        <dbReference type="Proteomes" id="UP001500449"/>
    </source>
</evidence>
<proteinExistence type="predicted"/>
<protein>
    <recommendedName>
        <fullName evidence="3">Arsenate reductase</fullName>
    </recommendedName>
</protein>
<gene>
    <name evidence="1" type="ORF">GCM10009836_71000</name>
</gene>
<reference evidence="1 2" key="1">
    <citation type="journal article" date="2019" name="Int. J. Syst. Evol. Microbiol.">
        <title>The Global Catalogue of Microorganisms (GCM) 10K type strain sequencing project: providing services to taxonomists for standard genome sequencing and annotation.</title>
        <authorList>
            <consortium name="The Broad Institute Genomics Platform"/>
            <consortium name="The Broad Institute Genome Sequencing Center for Infectious Disease"/>
            <person name="Wu L."/>
            <person name="Ma J."/>
        </authorList>
    </citation>
    <scope>NUCLEOTIDE SEQUENCE [LARGE SCALE GENOMIC DNA]</scope>
    <source>
        <strain evidence="1 2">JCM 16009</strain>
    </source>
</reference>
<evidence type="ECO:0000313" key="1">
    <source>
        <dbReference type="EMBL" id="GAA1879420.1"/>
    </source>
</evidence>
<sequence>MSWVPQSCTLPVPAQPLRLAEFDALFAASLRSVERAAPDRLLLVLDGDAEAAARDLTARESACCSFFTFTVCRIDGEVLVEVGVPGTHVEVLDALALSAVVAAA</sequence>
<organism evidence="1 2">
    <name type="scientific">Pseudonocardia ailaonensis</name>
    <dbReference type="NCBI Taxonomy" id="367279"/>
    <lineage>
        <taxon>Bacteria</taxon>
        <taxon>Bacillati</taxon>
        <taxon>Actinomycetota</taxon>
        <taxon>Actinomycetes</taxon>
        <taxon>Pseudonocardiales</taxon>
        <taxon>Pseudonocardiaceae</taxon>
        <taxon>Pseudonocardia</taxon>
    </lineage>
</organism>
<dbReference type="EMBL" id="BAAAQK010000029">
    <property type="protein sequence ID" value="GAA1879420.1"/>
    <property type="molecule type" value="Genomic_DNA"/>
</dbReference>
<comment type="caution">
    <text evidence="1">The sequence shown here is derived from an EMBL/GenBank/DDBJ whole genome shotgun (WGS) entry which is preliminary data.</text>
</comment>
<keyword evidence="2" id="KW-1185">Reference proteome</keyword>
<accession>A0ABN2NPC3</accession>
<dbReference type="RefSeq" id="WP_344427705.1">
    <property type="nucleotide sequence ID" value="NZ_BAAAQK010000029.1"/>
</dbReference>
<dbReference type="Proteomes" id="UP001500449">
    <property type="component" value="Unassembled WGS sequence"/>
</dbReference>
<evidence type="ECO:0008006" key="3">
    <source>
        <dbReference type="Google" id="ProtNLM"/>
    </source>
</evidence>
<name>A0ABN2NPC3_9PSEU</name>